<dbReference type="InterPro" id="IPR000998">
    <property type="entry name" value="MAM_dom"/>
</dbReference>
<dbReference type="GO" id="GO:0016020">
    <property type="term" value="C:membrane"/>
    <property type="evidence" value="ECO:0007669"/>
    <property type="project" value="InterPro"/>
</dbReference>
<feature type="domain" description="MAM" evidence="1">
    <location>
        <begin position="1"/>
        <end position="114"/>
    </location>
</feature>
<dbReference type="EMBL" id="CAJNOG010005837">
    <property type="protein sequence ID" value="CAF1554925.1"/>
    <property type="molecule type" value="Genomic_DNA"/>
</dbReference>
<dbReference type="SUPFAM" id="SSF49899">
    <property type="entry name" value="Concanavalin A-like lectins/glucanases"/>
    <property type="match status" value="1"/>
</dbReference>
<dbReference type="Pfam" id="PF00629">
    <property type="entry name" value="MAM"/>
    <property type="match status" value="1"/>
</dbReference>
<name>A0A815XA19_9BILA</name>
<evidence type="ECO:0000313" key="3">
    <source>
        <dbReference type="Proteomes" id="UP000663845"/>
    </source>
</evidence>
<comment type="caution">
    <text evidence="2">The sequence shown here is derived from an EMBL/GenBank/DDBJ whole genome shotgun (WGS) entry which is preliminary data.</text>
</comment>
<dbReference type="Proteomes" id="UP000663845">
    <property type="component" value="Unassembled WGS sequence"/>
</dbReference>
<feature type="non-terminal residue" evidence="2">
    <location>
        <position position="167"/>
    </location>
</feature>
<dbReference type="Gene3D" id="2.60.120.200">
    <property type="match status" value="1"/>
</dbReference>
<dbReference type="PANTHER" id="PTHR23282">
    <property type="entry name" value="APICAL ENDOSOMAL GLYCOPROTEIN PRECURSOR"/>
    <property type="match status" value="1"/>
</dbReference>
<dbReference type="InterPro" id="IPR013320">
    <property type="entry name" value="ConA-like_dom_sf"/>
</dbReference>
<dbReference type="SMART" id="SM00137">
    <property type="entry name" value="MAM"/>
    <property type="match status" value="1"/>
</dbReference>
<gene>
    <name evidence="2" type="ORF">JYZ213_LOCUS46542</name>
</gene>
<protein>
    <recommendedName>
        <fullName evidence="1">MAM domain-containing protein</fullName>
    </recommendedName>
</protein>
<accession>A0A815XA19</accession>
<dbReference type="PANTHER" id="PTHR23282:SF101">
    <property type="entry name" value="MAM DOMAIN-CONTAINING PROTEIN"/>
    <property type="match status" value="1"/>
</dbReference>
<sequence length="167" mass="18401">AYIESSYPQTLGDKAWLVSEIIESPKGACLDFWYHMKGQTSGNMTVFYRVLDKAPASLWFQEGDQGDRWINVKIDIPVTNDHYDFIFQGVVGDGHQSDIALDDISLGQGGNCAFLASTTQAPVTQPSAAFEWDFEDGTLGDWQQEEQTPWVVASGQTAVYGKAPLAD</sequence>
<dbReference type="AlphaFoldDB" id="A0A815XA19"/>
<dbReference type="PROSITE" id="PS50060">
    <property type="entry name" value="MAM_2"/>
    <property type="match status" value="1"/>
</dbReference>
<evidence type="ECO:0000259" key="1">
    <source>
        <dbReference type="PROSITE" id="PS50060"/>
    </source>
</evidence>
<dbReference type="InterPro" id="IPR051560">
    <property type="entry name" value="MAM_domain-containing"/>
</dbReference>
<reference evidence="2" key="1">
    <citation type="submission" date="2021-02" db="EMBL/GenBank/DDBJ databases">
        <authorList>
            <person name="Nowell W R."/>
        </authorList>
    </citation>
    <scope>NUCLEOTIDE SEQUENCE</scope>
</reference>
<evidence type="ECO:0000313" key="2">
    <source>
        <dbReference type="EMBL" id="CAF1554925.1"/>
    </source>
</evidence>
<feature type="non-terminal residue" evidence="2">
    <location>
        <position position="1"/>
    </location>
</feature>
<dbReference type="CDD" id="cd06263">
    <property type="entry name" value="MAM"/>
    <property type="match status" value="1"/>
</dbReference>
<proteinExistence type="predicted"/>
<organism evidence="2 3">
    <name type="scientific">Adineta steineri</name>
    <dbReference type="NCBI Taxonomy" id="433720"/>
    <lineage>
        <taxon>Eukaryota</taxon>
        <taxon>Metazoa</taxon>
        <taxon>Spiralia</taxon>
        <taxon>Gnathifera</taxon>
        <taxon>Rotifera</taxon>
        <taxon>Eurotatoria</taxon>
        <taxon>Bdelloidea</taxon>
        <taxon>Adinetida</taxon>
        <taxon>Adinetidae</taxon>
        <taxon>Adineta</taxon>
    </lineage>
</organism>